<keyword evidence="1" id="KW-0723">Serine/threonine-protein kinase</keyword>
<gene>
    <name evidence="3" type="ORF">ACFPZN_38980</name>
</gene>
<dbReference type="SUPFAM" id="SSF55874">
    <property type="entry name" value="ATPase domain of HSP90 chaperone/DNA topoisomerase II/histidine kinase"/>
    <property type="match status" value="1"/>
</dbReference>
<keyword evidence="1" id="KW-0808">Transferase</keyword>
<keyword evidence="3" id="KW-0067">ATP-binding</keyword>
<dbReference type="PANTHER" id="PTHR35526:SF3">
    <property type="entry name" value="ANTI-SIGMA-F FACTOR RSBW"/>
    <property type="match status" value="1"/>
</dbReference>
<dbReference type="InterPro" id="IPR050267">
    <property type="entry name" value="Anti-sigma-factor_SerPK"/>
</dbReference>
<organism evidence="3 4">
    <name type="scientific">Actinomadura rugatobispora</name>
    <dbReference type="NCBI Taxonomy" id="1994"/>
    <lineage>
        <taxon>Bacteria</taxon>
        <taxon>Bacillati</taxon>
        <taxon>Actinomycetota</taxon>
        <taxon>Actinomycetes</taxon>
        <taxon>Streptosporangiales</taxon>
        <taxon>Thermomonosporaceae</taxon>
        <taxon>Actinomadura</taxon>
    </lineage>
</organism>
<sequence length="152" mass="16219">MVSGTVASGAVEQRDLLAARASVGVARRFVTGTLRGWGLERYEEAAVAIISELATNAVEVSAPGETVRVHLSRREGELWLGVRDGAGGVRPVLREVVGSVEDLDASGADFGGWGLRLARHYADRFWVEAADEPGCKWVCAAIDITRRGPCEA</sequence>
<keyword evidence="4" id="KW-1185">Reference proteome</keyword>
<name>A0ABW1AAQ4_9ACTN</name>
<accession>A0ABW1AAQ4</accession>
<protein>
    <submittedName>
        <fullName evidence="3">ATP-binding protein</fullName>
    </submittedName>
</protein>
<dbReference type="InterPro" id="IPR003594">
    <property type="entry name" value="HATPase_dom"/>
</dbReference>
<proteinExistence type="predicted"/>
<evidence type="ECO:0000313" key="4">
    <source>
        <dbReference type="Proteomes" id="UP001596074"/>
    </source>
</evidence>
<evidence type="ECO:0000256" key="1">
    <source>
        <dbReference type="ARBA" id="ARBA00022527"/>
    </source>
</evidence>
<evidence type="ECO:0000313" key="3">
    <source>
        <dbReference type="EMBL" id="MFC5751637.1"/>
    </source>
</evidence>
<dbReference type="EMBL" id="JBHSON010000073">
    <property type="protein sequence ID" value="MFC5751637.1"/>
    <property type="molecule type" value="Genomic_DNA"/>
</dbReference>
<keyword evidence="1" id="KW-0418">Kinase</keyword>
<dbReference type="PANTHER" id="PTHR35526">
    <property type="entry name" value="ANTI-SIGMA-F FACTOR RSBW-RELATED"/>
    <property type="match status" value="1"/>
</dbReference>
<dbReference type="Gene3D" id="3.30.565.10">
    <property type="entry name" value="Histidine kinase-like ATPase, C-terminal domain"/>
    <property type="match status" value="1"/>
</dbReference>
<keyword evidence="3" id="KW-0547">Nucleotide-binding</keyword>
<comment type="caution">
    <text evidence="3">The sequence shown here is derived from an EMBL/GenBank/DDBJ whole genome shotgun (WGS) entry which is preliminary data.</text>
</comment>
<dbReference type="Pfam" id="PF13581">
    <property type="entry name" value="HATPase_c_2"/>
    <property type="match status" value="1"/>
</dbReference>
<dbReference type="InterPro" id="IPR036890">
    <property type="entry name" value="HATPase_C_sf"/>
</dbReference>
<dbReference type="RefSeq" id="WP_378287573.1">
    <property type="nucleotide sequence ID" value="NZ_JBHSON010000073.1"/>
</dbReference>
<evidence type="ECO:0000259" key="2">
    <source>
        <dbReference type="Pfam" id="PF13581"/>
    </source>
</evidence>
<reference evidence="4" key="1">
    <citation type="journal article" date="2019" name="Int. J. Syst. Evol. Microbiol.">
        <title>The Global Catalogue of Microorganisms (GCM) 10K type strain sequencing project: providing services to taxonomists for standard genome sequencing and annotation.</title>
        <authorList>
            <consortium name="The Broad Institute Genomics Platform"/>
            <consortium name="The Broad Institute Genome Sequencing Center for Infectious Disease"/>
            <person name="Wu L."/>
            <person name="Ma J."/>
        </authorList>
    </citation>
    <scope>NUCLEOTIDE SEQUENCE [LARGE SCALE GENOMIC DNA]</scope>
    <source>
        <strain evidence="4">KCTC 42087</strain>
    </source>
</reference>
<dbReference type="GO" id="GO:0005524">
    <property type="term" value="F:ATP binding"/>
    <property type="evidence" value="ECO:0007669"/>
    <property type="project" value="UniProtKB-KW"/>
</dbReference>
<feature type="domain" description="Histidine kinase/HSP90-like ATPase" evidence="2">
    <location>
        <begin position="19"/>
        <end position="140"/>
    </location>
</feature>
<dbReference type="Proteomes" id="UP001596074">
    <property type="component" value="Unassembled WGS sequence"/>
</dbReference>